<sequence>MRFARRQGLAAWPASVPSVWPAVAPATGWGARPKAGFCRSEPLFKARRVSDITTSLSNQLAGERYRFEQGNQDE</sequence>
<reference evidence="1" key="1">
    <citation type="submission" date="2022-03" db="EMBL/GenBank/DDBJ databases">
        <title>Pseudomonas marianensis sp. nov., a marine bacterium isolated from deep-sea sediments of the Mariana Trench.</title>
        <authorList>
            <person name="Wei Y."/>
        </authorList>
    </citation>
    <scope>NUCLEOTIDE SEQUENCE</scope>
    <source>
        <strain evidence="1">PS1</strain>
    </source>
</reference>
<dbReference type="AlphaFoldDB" id="A0A9X1W3R8"/>
<gene>
    <name evidence="1" type="ORF">MST27_11940</name>
</gene>
<dbReference type="EMBL" id="JALGRD010000006">
    <property type="protein sequence ID" value="MCJ0974080.1"/>
    <property type="molecule type" value="Genomic_DNA"/>
</dbReference>
<dbReference type="RefSeq" id="WP_243606165.1">
    <property type="nucleotide sequence ID" value="NZ_JALGRD010000006.1"/>
</dbReference>
<keyword evidence="2" id="KW-1185">Reference proteome</keyword>
<name>A0A9X1W3R8_9GAMM</name>
<evidence type="ECO:0000313" key="1">
    <source>
        <dbReference type="EMBL" id="MCJ0974080.1"/>
    </source>
</evidence>
<accession>A0A9X1W3R8</accession>
<evidence type="ECO:0000313" key="2">
    <source>
        <dbReference type="Proteomes" id="UP001139682"/>
    </source>
</evidence>
<proteinExistence type="predicted"/>
<comment type="caution">
    <text evidence="1">The sequence shown here is derived from an EMBL/GenBank/DDBJ whole genome shotgun (WGS) entry which is preliminary data.</text>
</comment>
<dbReference type="Proteomes" id="UP001139682">
    <property type="component" value="Unassembled WGS sequence"/>
</dbReference>
<protein>
    <submittedName>
        <fullName evidence="1">Uncharacterized protein</fullName>
    </submittedName>
</protein>
<organism evidence="1 2">
    <name type="scientific">Stutzerimonas marianensis</name>
    <dbReference type="NCBI Taxonomy" id="2929513"/>
    <lineage>
        <taxon>Bacteria</taxon>
        <taxon>Pseudomonadati</taxon>
        <taxon>Pseudomonadota</taxon>
        <taxon>Gammaproteobacteria</taxon>
        <taxon>Pseudomonadales</taxon>
        <taxon>Pseudomonadaceae</taxon>
        <taxon>Stutzerimonas</taxon>
    </lineage>
</organism>